<organism evidence="2 3">
    <name type="scientific">Hyphodiscus hymeniophilus</name>
    <dbReference type="NCBI Taxonomy" id="353542"/>
    <lineage>
        <taxon>Eukaryota</taxon>
        <taxon>Fungi</taxon>
        <taxon>Dikarya</taxon>
        <taxon>Ascomycota</taxon>
        <taxon>Pezizomycotina</taxon>
        <taxon>Leotiomycetes</taxon>
        <taxon>Helotiales</taxon>
        <taxon>Hyphodiscaceae</taxon>
        <taxon>Hyphodiscus</taxon>
    </lineage>
</organism>
<feature type="compositionally biased region" description="Polar residues" evidence="1">
    <location>
        <begin position="3843"/>
        <end position="3858"/>
    </location>
</feature>
<feature type="compositionally biased region" description="Low complexity" evidence="1">
    <location>
        <begin position="1031"/>
        <end position="1040"/>
    </location>
</feature>
<feature type="compositionally biased region" description="Basic and acidic residues" evidence="1">
    <location>
        <begin position="3686"/>
        <end position="3696"/>
    </location>
</feature>
<feature type="compositionally biased region" description="Basic and acidic residues" evidence="1">
    <location>
        <begin position="3608"/>
        <end position="3619"/>
    </location>
</feature>
<feature type="compositionally biased region" description="Basic residues" evidence="1">
    <location>
        <begin position="3377"/>
        <end position="3387"/>
    </location>
</feature>
<feature type="compositionally biased region" description="Basic and acidic residues" evidence="1">
    <location>
        <begin position="4632"/>
        <end position="4648"/>
    </location>
</feature>
<feature type="compositionally biased region" description="Basic residues" evidence="1">
    <location>
        <begin position="3966"/>
        <end position="3976"/>
    </location>
</feature>
<feature type="region of interest" description="Disordered" evidence="1">
    <location>
        <begin position="1131"/>
        <end position="1552"/>
    </location>
</feature>
<feature type="compositionally biased region" description="Basic and acidic residues" evidence="1">
    <location>
        <begin position="4788"/>
        <end position="4810"/>
    </location>
</feature>
<dbReference type="InterPro" id="IPR053268">
    <property type="entry name" value="Woronin_anchor"/>
</dbReference>
<evidence type="ECO:0000256" key="1">
    <source>
        <dbReference type="SAM" id="MobiDB-lite"/>
    </source>
</evidence>
<proteinExistence type="predicted"/>
<feature type="compositionally biased region" description="Basic and acidic residues" evidence="1">
    <location>
        <begin position="1160"/>
        <end position="1174"/>
    </location>
</feature>
<reference evidence="2" key="1">
    <citation type="submission" date="2019-07" db="EMBL/GenBank/DDBJ databases">
        <title>Hyphodiscus hymeniophilus genome sequencing and assembly.</title>
        <authorList>
            <person name="Kramer G."/>
            <person name="Nodwell J."/>
        </authorList>
    </citation>
    <scope>NUCLEOTIDE SEQUENCE</scope>
    <source>
        <strain evidence="2">ATCC 34498</strain>
    </source>
</reference>
<feature type="region of interest" description="Disordered" evidence="1">
    <location>
        <begin position="3306"/>
        <end position="3928"/>
    </location>
</feature>
<feature type="compositionally biased region" description="Basic and acidic residues" evidence="1">
    <location>
        <begin position="595"/>
        <end position="620"/>
    </location>
</feature>
<feature type="compositionally biased region" description="Basic and acidic residues" evidence="1">
    <location>
        <begin position="4390"/>
        <end position="4405"/>
    </location>
</feature>
<feature type="compositionally biased region" description="Basic and acidic residues" evidence="1">
    <location>
        <begin position="407"/>
        <end position="475"/>
    </location>
</feature>
<feature type="compositionally biased region" description="Polar residues" evidence="1">
    <location>
        <begin position="947"/>
        <end position="964"/>
    </location>
</feature>
<feature type="region of interest" description="Disordered" evidence="1">
    <location>
        <begin position="2260"/>
        <end position="2488"/>
    </location>
</feature>
<feature type="compositionally biased region" description="Polar residues" evidence="1">
    <location>
        <begin position="3457"/>
        <end position="3467"/>
    </location>
</feature>
<feature type="region of interest" description="Disordered" evidence="1">
    <location>
        <begin position="176"/>
        <end position="226"/>
    </location>
</feature>
<dbReference type="PANTHER" id="PTHR40641:SF2">
    <property type="entry name" value="INVOLUCRIN REPEAT PROTEIN"/>
    <property type="match status" value="1"/>
</dbReference>
<feature type="region of interest" description="Disordered" evidence="1">
    <location>
        <begin position="4683"/>
        <end position="4716"/>
    </location>
</feature>
<feature type="compositionally biased region" description="Basic residues" evidence="1">
    <location>
        <begin position="2581"/>
        <end position="2591"/>
    </location>
</feature>
<feature type="compositionally biased region" description="Basic residues" evidence="1">
    <location>
        <begin position="4103"/>
        <end position="4115"/>
    </location>
</feature>
<feature type="compositionally biased region" description="Basic and acidic residues" evidence="1">
    <location>
        <begin position="5004"/>
        <end position="5014"/>
    </location>
</feature>
<feature type="compositionally biased region" description="Basic residues" evidence="1">
    <location>
        <begin position="4029"/>
        <end position="4039"/>
    </location>
</feature>
<feature type="compositionally biased region" description="Polar residues" evidence="1">
    <location>
        <begin position="3882"/>
        <end position="3891"/>
    </location>
</feature>
<feature type="compositionally biased region" description="Basic and acidic residues" evidence="1">
    <location>
        <begin position="1847"/>
        <end position="1861"/>
    </location>
</feature>
<dbReference type="Proteomes" id="UP000785200">
    <property type="component" value="Unassembled WGS sequence"/>
</dbReference>
<feature type="compositionally biased region" description="Polar residues" evidence="1">
    <location>
        <begin position="3643"/>
        <end position="3664"/>
    </location>
</feature>
<feature type="compositionally biased region" description="Polar residues" evidence="1">
    <location>
        <begin position="1961"/>
        <end position="1973"/>
    </location>
</feature>
<feature type="compositionally biased region" description="Basic and acidic residues" evidence="1">
    <location>
        <begin position="4451"/>
        <end position="4460"/>
    </location>
</feature>
<feature type="compositionally biased region" description="Basic residues" evidence="1">
    <location>
        <begin position="2742"/>
        <end position="2752"/>
    </location>
</feature>
<feature type="compositionally biased region" description="Basic and acidic residues" evidence="1">
    <location>
        <begin position="865"/>
        <end position="881"/>
    </location>
</feature>
<feature type="compositionally biased region" description="Basic and acidic residues" evidence="1">
    <location>
        <begin position="2531"/>
        <end position="2541"/>
    </location>
</feature>
<feature type="compositionally biased region" description="Basic residues" evidence="1">
    <location>
        <begin position="2102"/>
        <end position="2112"/>
    </location>
</feature>
<feature type="compositionally biased region" description="Basic residues" evidence="1">
    <location>
        <begin position="2207"/>
        <end position="2217"/>
    </location>
</feature>
<feature type="region of interest" description="Disordered" evidence="1">
    <location>
        <begin position="1079"/>
        <end position="1108"/>
    </location>
</feature>
<feature type="compositionally biased region" description="Basic and acidic residues" evidence="1">
    <location>
        <begin position="482"/>
        <end position="526"/>
    </location>
</feature>
<feature type="region of interest" description="Disordered" evidence="1">
    <location>
        <begin position="815"/>
        <end position="972"/>
    </location>
</feature>
<sequence>MMADRRRRSPEVSNGRRRNDRRSEYDETHSRAGMRSGTESIYSSSSSSFEIIDISHSFPPNRSGIATFFTAPSERRLRKRRSSRFLKHNNSSSESVGDLASRKGKEIDRERYGQIERERERYVERERYSDREREKSGISRVTTDAEILAVGAGLAKLARDQNKFDLKNAARNGKQAFAAKEFGRRDEGPSRGLGPSRPSHGSDTVDEDGWESASDAESESSVDSRLAFGAESQGGWGFFGRKKYTPQSRKNSIVDPRLFGPANSLHGLVTQPVGFGEVAWTSTSDFGQHPFAVPPAESIASGSQPSMQHVYPIATDDSTRYDAARSSVVSGPEAYMIARPGPIPIQQPQPITPVSQSVYEPVYGTRSETGTGILKKTPTSSGRSKSLAEAALFGVAGAAVGSAFASDQKDERKERRRDDDRDIRDEDRTPKRRDSERRDTKDDRKRDKKDSPERDDRKEKRRDKERTRDSADDRKDKKREKRRDDTREDTREERRERHREERRSGRGDEDRRTERFDGRYESRRSNSETVVSKTSVDPFQYQVENDDIATSTNELAKGHDRVQSIPTVVTVEREPSFTRKRSSSVKDVPIVSRSETGKKDYMDGDRRDSRGKDSYRDPRDRSLYEAESIYQEAEHFTAPLDAAAISAAIAAEGYRQSRSERRRDERRGERRSDYDDYENKPREKESKKDSNDYDDHNYRDRNSTRDPKDYDDYDRQPRDRESKEAKRETERDPIQEEADRAYREIVMARKIASQVIRSRAPSPNRSVVDKYEEKDEEEVIRIVTPPGMDDHKKKGLYDAPNADFQLDHVLEDPREIPRFSLPSMSRSRSNSDAPYLKKDPDASQPRPLLNLVLPTPSPSPLPEKQVARSEPARKSRPEVEATKTSASDVAIGPKGNVVPQASASTVSKAVTWGENETKHFEVESPADHRDEFVSSPEIRARDAPVQEPTTNSRDSPVEQPKSTNGGKRGGWGAIAAGIIGAGAGATAANSSDISKSSKSSKSKSSKNTENEKKDDAPYEYRGVVVEPESPPRSQRQRSPPSTGPNPSSFEIPQPSHIPGAFDDDLDFAATVAAGLQDTGFDPNIVINDPNFHRRDSPPGSNGPGLYHAPYAETVSDLGSVMRESTATKDTQGFIIGEVATTPKDWPSVSPNEEDGFTKLSKKEQKKREKAKRQSGDFTPLEEEEPRSKNVITEPEPLFETKLSKKDQKKRDKEARRQSSQIEDATPPDEPSVVAEIAQEPESYFDEPKKRSKKSKKGSSGYDEAAEDASQDGRKVSVPVDAFDDLQNGEGDWNETKKSKKKSKRDNEPYDSPPRSVPSDIASPLARTSSLSKKSKDKSKRKSDLYEADPTEVSLPLSTPSETSRDGDFDDPRRTRKSSNNDSADRSESRSVVSADASRYDDDEPRKSKRKSKSRDDYDDTRSVASAPAGEDYEEKKSKKKEKDKDKKSGGFFGLFGSKSEVGARGESPKTSKDDFEDVKKKSKKSKRSSMSDASTLYGDTGSQSVGDLSQPTSNGNSNGNGVHAFDDDRGRETWDETRQNIHIRDESVSSKKDSFLAKAGTLGAGAGLAGAAVAIAAQLHQQSKADTAHDSKIAAERTRSRSSSPPRQLEETLDPEITQRRFRPSIDPQYGDLLPLPPSETVSPNVEPMDDLPDLPESRPDTPEADRLARERAVTSMRKSIQDTTPMKSPSHSAVPLKFIMGNRSNPSSPSAARHSPLQSPATINQDSLQFPRTRSRPTSWDNTKEFKPLYLVESNRRGSNVQQQEIEEPLPALPPSQRTSRSSSQLDSGDDAVFEDAEQYPRDMQVRFAEPLSIDTGLAKSSAELLDSEQSTPKASVFQFLEADQSDDKSPEHKSFDVADRSVSPHRSVSPELEEFHDSHAKIAAEAVAGTALVSSIGYSASSPKQNPTDRSSLEEIASHSEALPSPVNPTTKDRSSYLLQSSPMSRKTEYDDSGGSLEESPTNAQPPSEFTTDIVLERDGKADLELLDELQPFIEQEREKTLDTLSGTPYEQPLMQETEEPLQSQESDPATIDIEEAEPAEEFVFSKSKKDKKKEKKKGKALSRSSTQNDIALPETSLAPLEEPSIPVEAELAEEFSLPKSKKDKKKSKLSRSSTQDALSTEEPIREIIEAPSTSATTYPVEEFSGPKSKKDKKKEKKGKSAMVLEPVEELESLRPDKFFETTEAVVVPEETPVQDDFIAADSKKSKKKDKKNRKSIAAWEPDEDNPSAAIAIPTQEDRDVEAAVPVGLGIAEFVEIKPSEAATPSTYASQNQKIPDFQESKQVNVSDFQDQDRYPESNVNEPVVLEPHEEEHPSELTQDALPEVDQQIPRETLISEDSFISNSKKSKKKKGKSVSTWEPDLEQEVPPPPTQELEAFNDFEVPGSKKSKKKGKKSRSLTAEEQLSTEQPQSMEPPFEQTSSRELPISKSVEQAIDESDQFATPGWPTTPPTPWATANEEPPKTSRTDYFPSTAGLHSPARVQSSENTTGVAYFPSTAAMLPTVAAAAAIPAEDQGETTPEANADPETSTSRDLEDDPSRSEQPNNDPIRSVPDGLKAGYDNDQLSLARQLQEEFGSAGKKSKKDKKKRQSLPATPDRDISRSRNTNEASDDHHRARSLSMQPASDVERSLDRPLSEDRKNVYSEDQLELARQLKAEFGSGNKKSKKDKKKRQDLSRTSTQDDPVSDQAREESQNMEPEFTENSVVRETTDSARDGFEAGYQKDQLSLARQLQAEFGSGSKKSKKDKKRRSTSQTPIQEPESQTDYFGETSQLAADEKPRELETADAPESSVLEKDPLRDGLAVGYNEDQLELARQLKEEFSSGAKKSKKDKKKRQSLLRNATDDVFSSDYTPKDGNELREIDTQTVNVTDSGTLPGEPVLAHPEDEFAFVAKRSKKDKKDSKRESILAATTDDIPSESISKELGNPLNTDLQEAAIAPSTTELEDDFAFSTKKSKKDKKGKKRASLVATTDQITAETVPGDLEERPHADEQVESVEAGPSLPIPAEAADDFAFTLKKSKKDKKAKKRESLILATNEDELPRVTTQRDVNEIADPDPSIEVESTDKPAENSEEEFGLTRKKSKKDKKGKKRENLLNTTTDDASSSDNFGKAVEALHSTREVPSQQADDTGKLAIAPFDDDWSTTTTKSKKDNKTQESITAQEGSWDDLSAKGASADPLVIKEPRQETEEPISETAIPDQIDNEVTLEDKSLPPQEDDAETQFENIAFTTKSKKGKNKRKDSSMPDILEPSEASAPIDPIEANPAPILEQSLQIENLSEKAEAIEQSSMPEIAESIAAGAIVEAITTDPADEWGSFPTTKSKKDKKKRRSGLSTPNEGVLEAEATSLKDLTVSEAPKEITDQVANPVEDEWASFTAKKSKKDKKNRKSGLSTPNEGLVEAEATSLKDSTVSEAPKETTDQVADPVDDEWASFNAKKSKKDKKNRKSGLSTPIEEASPVQTNVVSAQDTIDMDTPKGIIDEEVQDPVDEEWGSFTPKKSKKDKKDKRKSIPGLLTQSEETVPGTEITGDVAAIQEPKSEILEDLVDDESGSFTTEKSRKDKKKNKSGLSTPLETLPEQGGAISKEILDVPIPQPDESSAEPKFLQNAIKEVEGLKPHQEERADEEWGSFTTKTSKKDRKKNKSALSTSFETSAENENSAFQQDTPQAEEPKSQLEELLAGGAFTTKRSKDGKNKSELEMPSEDISQTSAILKESQPSEELPEPHQLEFFIEPESTSRDVQEPETPDPVDEWGVFTTKKSKKGKKSKSGASTPFNKEPEPERVAQEDQVKEDTVTLQAEDAAEDEWGSSTTKKSKKGKKRESGLSTPIEAISQSEPIPQEERLESGSNFLEKQETPQAEHSIQRELVEPEDPQFQLPSMDHELATTQMDQSPQEADPAFSFTAKKSKKDKKKRTSGLSTPIDEAEPTIEPSQMQQLNLDDQESQALLTEAVVSVQDPSDAQFDFVTKVSKKDKKKRKSGLSTPIDETEPIIEPSETNRSNLDAPESQNVLTEPEVSVQDPSNDQFDFVTKTSKRDKKKRKSGLSTPIEEMLPQIEAEPSRQLGFNGPLTEALPIERNISETQIMGADSQVQPPETANDDVEFTAKKSKKDKKGKRSSRVNSESGPSDLATPSTAPRIDTSTSDQTHEVSERLTQSPVPLEQDLFNEENFTETDPNSTFQREAPLEPQVSETNFPVEVGRKPSKKDKRKRQATAANFNEGVAASPAPLTSWADEVEEAEVEREVPVIQDIAKDASLSHIASTTESAPIDDFSRPTKKGKKGKKRNSGWTGDESVEEFVRDPIGEESAAEKNAERSSMPMNSATAAVLAGAAFLASKSGEPPKPVDDEETPVRKDVEVPQPARKLSKKEKRKQSIDRRAPSDDIFDDPALWEGAEPRAFEETREGKADAENDGFWSPPTKDPGIPSEEPIHFFEIPHQGPIDLFASTGSKQLQDPIHDGDDFKTDATQSHPKSEVPKPEHQWNDLPDEYVTTSSKKDKKKRKQSRLAAWDTPHEPREVDEPINYPSAEPPRAIFDEPHVVEDRTPPEQRPAITFNEFVEELPVDRDLSFQDDNIRPRSSLRHSHQGASSLPIVREESPVPMDSDSYKRTYYVGTDDFNRDSAFVTDSPIPGQRPFTEQHNRDSGVHLREPSPSERTVAPSAMSDDVIARLSWPAVDEASETVNLHRLHGPSAVTPIHHGDEERISVESPRSDPPYAEDRDSHETYALGEGNSYRHYEDRDLLPSQRQAQETHTDLHRTQTIRGSPVLEDGRPHPPQTENRDSHETNPFADGNLHRHHEDRDLLPSQRHAEENHTYLHRTQTIRRSPTLEDGRPHRHRVHRSHEPEEQTPHQYGEAREVSSLRHEEEARQTRHRVHRSHTPDGAKSDQPHAEERGLPSQRHETETPSSPHRTQDTHRSQESLVRQRVQRIESPDLPRPHTGKEDKYGDLNTSQRPKAEKPKTVGNNTMGTVAAMSGAAVGFAAARQSSRENRPGSGQSQRSSSNINRLRTPDPKLHRPESVGSNRSTPPLRRSDRKSGDLRSLSQRSNLDLAKEAEVAAITAAAAEASTTAAAANPQANEGRVRAKEMADVYDGFGEGRMGSPRSPTRPHSMRRRQSMQVLDLEQRVEQLAAENRALAEAKAQADRILQTTQHSSAALVERDAELDSLKRTLAWLQNEVTRLTEVNDGLTSANITLGNQENDRYNSLESQHAQATRELQEVRDSHISLSEGMEGIVRNEVQTVMADKDREIAELRAQLEAAKEQIREMQRQILESKAGDSEFLTIRDEDYFDNACQQLCQHVQQWVLRFSKFSDMRACRLTSEINNDKIIDRLDNAILDGSDVDSYLADRVKRRDVFMSMTMTMVWEFVFTRYLFGMDREQRQKLKSLEKLLSDVGPASAVHQWRATTLTLLSKREAFVQQREQDTLAVVNAVLETLTEILPPPSQLEQQIQEQLTRVMKAAVDLSIEMRTQRAEYMMLPPLQPEYDANGDLASKVSFNAALMNERSGDTVSNEELEAQKAVVRIVLFPLVVKKGDDSGEGDEEIVVCPAQVLVAKPKKQVRIFSNGSQPNNSRMSLQSSMPADNGDGSVI</sequence>
<feature type="compositionally biased region" description="Basic residues" evidence="1">
    <location>
        <begin position="3902"/>
        <end position="3912"/>
    </location>
</feature>
<protein>
    <recommendedName>
        <fullName evidence="4">Involucrin repeat protein</fullName>
    </recommendedName>
</protein>
<feature type="region of interest" description="Disordered" evidence="1">
    <location>
        <begin position="400"/>
        <end position="620"/>
    </location>
</feature>
<feature type="compositionally biased region" description="Basic and acidic residues" evidence="1">
    <location>
        <begin position="1524"/>
        <end position="1552"/>
    </location>
</feature>
<feature type="compositionally biased region" description="Acidic residues" evidence="1">
    <location>
        <begin position="1789"/>
        <end position="1799"/>
    </location>
</feature>
<accession>A0A9P7AZA2</accession>
<feature type="compositionally biased region" description="Polar residues" evidence="1">
    <location>
        <begin position="3095"/>
        <end position="3108"/>
    </location>
</feature>
<feature type="compositionally biased region" description="Basic and acidic residues" evidence="1">
    <location>
        <begin position="2627"/>
        <end position="2644"/>
    </location>
</feature>
<feature type="compositionally biased region" description="Basic and acidic residues" evidence="1">
    <location>
        <begin position="1201"/>
        <end position="1216"/>
    </location>
</feature>
<feature type="compositionally biased region" description="Polar residues" evidence="1">
    <location>
        <begin position="2865"/>
        <end position="2874"/>
    </location>
</feature>
<feature type="compositionally biased region" description="Polar residues" evidence="1">
    <location>
        <begin position="527"/>
        <end position="537"/>
    </location>
</feature>
<feature type="region of interest" description="Disordered" evidence="1">
    <location>
        <begin position="5559"/>
        <end position="5586"/>
    </location>
</feature>
<feature type="region of interest" description="Disordered" evidence="1">
    <location>
        <begin position="1579"/>
        <end position="1805"/>
    </location>
</feature>
<feature type="region of interest" description="Disordered" evidence="1">
    <location>
        <begin position="4565"/>
        <end position="4600"/>
    </location>
</feature>
<feature type="compositionally biased region" description="Basic and acidic residues" evidence="1">
    <location>
        <begin position="3774"/>
        <end position="3791"/>
    </location>
</feature>
<feature type="compositionally biased region" description="Basic residues" evidence="1">
    <location>
        <begin position="2150"/>
        <end position="2162"/>
    </location>
</feature>
<feature type="region of interest" description="Disordered" evidence="1">
    <location>
        <begin position="357"/>
        <end position="385"/>
    </location>
</feature>
<feature type="compositionally biased region" description="Polar residues" evidence="1">
    <location>
        <begin position="2753"/>
        <end position="2774"/>
    </location>
</feature>
<feature type="compositionally biased region" description="Polar residues" evidence="1">
    <location>
        <begin position="3992"/>
        <end position="4008"/>
    </location>
</feature>
<feature type="compositionally biased region" description="Basic and acidic residues" evidence="1">
    <location>
        <begin position="2853"/>
        <end position="2864"/>
    </location>
</feature>
<feature type="compositionally biased region" description="Polar residues" evidence="1">
    <location>
        <begin position="1500"/>
        <end position="1520"/>
    </location>
</feature>
<feature type="compositionally biased region" description="Acidic residues" evidence="1">
    <location>
        <begin position="204"/>
        <end position="220"/>
    </location>
</feature>
<gene>
    <name evidence="2" type="ORF">D0Z07_2529</name>
</gene>
<feature type="compositionally biased region" description="Basic and acidic residues" evidence="1">
    <location>
        <begin position="1433"/>
        <end position="1448"/>
    </location>
</feature>
<feature type="compositionally biased region" description="Basic and acidic residues" evidence="1">
    <location>
        <begin position="915"/>
        <end position="944"/>
    </location>
</feature>
<feature type="compositionally biased region" description="Basic residues" evidence="1">
    <location>
        <begin position="3632"/>
        <end position="3641"/>
    </location>
</feature>
<comment type="caution">
    <text evidence="2">The sequence shown here is derived from an EMBL/GenBank/DDBJ whole genome shotgun (WGS) entry which is preliminary data.</text>
</comment>
<feature type="compositionally biased region" description="Basic residues" evidence="1">
    <location>
        <begin position="2388"/>
        <end position="2398"/>
    </location>
</feature>
<feature type="compositionally biased region" description="Basic and acidic residues" evidence="1">
    <location>
        <begin position="1006"/>
        <end position="1018"/>
    </location>
</feature>
<feature type="compositionally biased region" description="Polar residues" evidence="1">
    <location>
        <begin position="4116"/>
        <end position="4141"/>
    </location>
</feature>
<feature type="compositionally biased region" description="Basic and acidic residues" evidence="1">
    <location>
        <begin position="100"/>
        <end position="137"/>
    </location>
</feature>
<feature type="compositionally biased region" description="Basic residues" evidence="1">
    <location>
        <begin position="3018"/>
        <end position="3028"/>
    </location>
</feature>
<feature type="region of interest" description="Disordered" evidence="1">
    <location>
        <begin position="2509"/>
        <end position="2800"/>
    </location>
</feature>
<evidence type="ECO:0000313" key="3">
    <source>
        <dbReference type="Proteomes" id="UP000785200"/>
    </source>
</evidence>
<feature type="compositionally biased region" description="Polar residues" evidence="1">
    <location>
        <begin position="1703"/>
        <end position="1742"/>
    </location>
</feature>
<feature type="compositionally biased region" description="Basic residues" evidence="1">
    <location>
        <begin position="3435"/>
        <end position="3445"/>
    </location>
</feature>
<feature type="region of interest" description="Disordered" evidence="1">
    <location>
        <begin position="5088"/>
        <end position="5110"/>
    </location>
</feature>
<feature type="compositionally biased region" description="Polar residues" evidence="1">
    <location>
        <begin position="1677"/>
        <end position="1692"/>
    </location>
</feature>
<feature type="compositionally biased region" description="Polar residues" evidence="1">
    <location>
        <begin position="2518"/>
        <end position="2530"/>
    </location>
</feature>
<feature type="compositionally biased region" description="Basic residues" evidence="1">
    <location>
        <begin position="3756"/>
        <end position="3765"/>
    </location>
</feature>
<feature type="compositionally biased region" description="Basic residues" evidence="1">
    <location>
        <begin position="4271"/>
        <end position="4282"/>
    </location>
</feature>
<feature type="region of interest" description="Disordered" evidence="1">
    <location>
        <begin position="1"/>
        <end position="139"/>
    </location>
</feature>
<feature type="compositionally biased region" description="Basic residues" evidence="1">
    <location>
        <begin position="2954"/>
        <end position="2966"/>
    </location>
</feature>
<feature type="region of interest" description="Disordered" evidence="1">
    <location>
        <begin position="3951"/>
        <end position="4222"/>
    </location>
</feature>
<feature type="compositionally biased region" description="Basic and acidic residues" evidence="1">
    <location>
        <begin position="1656"/>
        <end position="1673"/>
    </location>
</feature>
<feature type="compositionally biased region" description="Low complexity" evidence="1">
    <location>
        <begin position="40"/>
        <end position="57"/>
    </location>
</feature>
<feature type="compositionally biased region" description="Polar residues" evidence="1">
    <location>
        <begin position="2399"/>
        <end position="2424"/>
    </location>
</feature>
<evidence type="ECO:0008006" key="4">
    <source>
        <dbReference type="Google" id="ProtNLM"/>
    </source>
</evidence>
<feature type="compositionally biased region" description="Basic and acidic residues" evidence="1">
    <location>
        <begin position="655"/>
        <end position="740"/>
    </location>
</feature>
<feature type="compositionally biased region" description="Basic and acidic residues" evidence="1">
    <location>
        <begin position="2709"/>
        <end position="2718"/>
    </location>
</feature>
<feature type="region of interest" description="Disordered" evidence="1">
    <location>
        <begin position="4330"/>
        <end position="4533"/>
    </location>
</feature>
<keyword evidence="3" id="KW-1185">Reference proteome</keyword>
<feature type="region of interest" description="Disordered" evidence="1">
    <location>
        <begin position="1899"/>
        <end position="2165"/>
    </location>
</feature>
<feature type="compositionally biased region" description="Basic residues" evidence="1">
    <location>
        <begin position="2049"/>
        <end position="2063"/>
    </location>
</feature>
<feature type="compositionally biased region" description="Low complexity" evidence="1">
    <location>
        <begin position="818"/>
        <end position="834"/>
    </location>
</feature>
<feature type="compositionally biased region" description="Basic and acidic residues" evidence="1">
    <location>
        <begin position="1586"/>
        <end position="1599"/>
    </location>
</feature>
<feature type="compositionally biased region" description="Basic residues" evidence="1">
    <location>
        <begin position="2827"/>
        <end position="2838"/>
    </location>
</feature>
<feature type="region of interest" description="Disordered" evidence="1">
    <location>
        <begin position="4248"/>
        <end position="4318"/>
    </location>
</feature>
<feature type="region of interest" description="Disordered" evidence="1">
    <location>
        <begin position="2820"/>
        <end position="3267"/>
    </location>
</feature>
<name>A0A9P7AZA2_9HELO</name>
<feature type="compositionally biased region" description="Basic and acidic residues" evidence="1">
    <location>
        <begin position="4293"/>
        <end position="4310"/>
    </location>
</feature>
<feature type="compositionally biased region" description="Polar residues" evidence="1">
    <location>
        <begin position="5559"/>
        <end position="5577"/>
    </location>
</feature>
<feature type="compositionally biased region" description="Basic and acidic residues" evidence="1">
    <location>
        <begin position="4368"/>
        <end position="4377"/>
    </location>
</feature>
<dbReference type="EMBL" id="VNKQ01000005">
    <property type="protein sequence ID" value="KAG0650997.1"/>
    <property type="molecule type" value="Genomic_DNA"/>
</dbReference>
<feature type="compositionally biased region" description="Low complexity" evidence="1">
    <location>
        <begin position="1776"/>
        <end position="1788"/>
    </location>
</feature>
<feature type="compositionally biased region" description="Basic residues" evidence="1">
    <location>
        <begin position="3079"/>
        <end position="3091"/>
    </location>
</feature>
<feature type="compositionally biased region" description="Low complexity" evidence="1">
    <location>
        <begin position="984"/>
        <end position="997"/>
    </location>
</feature>
<feature type="compositionally biased region" description="Basic and acidic residues" evidence="1">
    <location>
        <begin position="1362"/>
        <end position="1372"/>
    </location>
</feature>
<feature type="region of interest" description="Disordered" evidence="1">
    <location>
        <begin position="1837"/>
        <end position="1877"/>
    </location>
</feature>
<dbReference type="OrthoDB" id="5365701at2759"/>
<feature type="compositionally biased region" description="Basic and acidic residues" evidence="1">
    <location>
        <begin position="4874"/>
        <end position="4899"/>
    </location>
</feature>
<feature type="compositionally biased region" description="Basic and acidic residues" evidence="1">
    <location>
        <begin position="1977"/>
        <end position="1986"/>
    </location>
</feature>
<feature type="region of interest" description="Disordered" evidence="1">
    <location>
        <begin position="756"/>
        <end position="796"/>
    </location>
</feature>
<feature type="compositionally biased region" description="Basic and acidic residues" evidence="1">
    <location>
        <begin position="4923"/>
        <end position="4942"/>
    </location>
</feature>
<feature type="compositionally biased region" description="Polar residues" evidence="1">
    <location>
        <begin position="899"/>
        <end position="908"/>
    </location>
</feature>
<feature type="region of interest" description="Disordered" evidence="1">
    <location>
        <begin position="2200"/>
        <end position="2239"/>
    </location>
</feature>
<feature type="compositionally biased region" description="Basic and acidic residues" evidence="1">
    <location>
        <begin position="21"/>
        <end position="30"/>
    </location>
</feature>
<feature type="compositionally biased region" description="Basic residues" evidence="1">
    <location>
        <begin position="2664"/>
        <end position="2673"/>
    </location>
</feature>
<feature type="region of interest" description="Disordered" evidence="1">
    <location>
        <begin position="4618"/>
        <end position="4657"/>
    </location>
</feature>
<feature type="compositionally biased region" description="Basic and acidic residues" evidence="1">
    <location>
        <begin position="1461"/>
        <end position="1479"/>
    </location>
</feature>
<feature type="compositionally biased region" description="Polar residues" evidence="1">
    <location>
        <begin position="1899"/>
        <end position="1912"/>
    </location>
</feature>
<feature type="compositionally biased region" description="Polar residues" evidence="1">
    <location>
        <begin position="2265"/>
        <end position="2276"/>
    </location>
</feature>
<feature type="compositionally biased region" description="Basic residues" evidence="1">
    <location>
        <begin position="3496"/>
        <end position="3508"/>
    </location>
</feature>
<feature type="compositionally biased region" description="Basic residues" evidence="1">
    <location>
        <begin position="4198"/>
        <end position="4208"/>
    </location>
</feature>
<feature type="region of interest" description="Disordered" evidence="1">
    <location>
        <begin position="984"/>
        <end position="1063"/>
    </location>
</feature>
<feature type="compositionally biased region" description="Basic residues" evidence="1">
    <location>
        <begin position="76"/>
        <end position="87"/>
    </location>
</feature>
<feature type="region of interest" description="Disordered" evidence="1">
    <location>
        <begin position="4977"/>
        <end position="5042"/>
    </location>
</feature>
<feature type="compositionally biased region" description="Basic and acidic residues" evidence="1">
    <location>
        <begin position="4837"/>
        <end position="4865"/>
    </location>
</feature>
<dbReference type="PANTHER" id="PTHR40641">
    <property type="entry name" value="INVOLUCRIN REPEAT PROTEIN (AFU_ORTHOLOGUE AFUA_2G08060)"/>
    <property type="match status" value="1"/>
</dbReference>
<evidence type="ECO:0000313" key="2">
    <source>
        <dbReference type="EMBL" id="KAG0650997.1"/>
    </source>
</evidence>
<feature type="compositionally biased region" description="Basic and acidic residues" evidence="1">
    <location>
        <begin position="4764"/>
        <end position="4780"/>
    </location>
</feature>
<feature type="region of interest" description="Disordered" evidence="1">
    <location>
        <begin position="650"/>
        <end position="740"/>
    </location>
</feature>
<feature type="compositionally biased region" description="Acidic residues" evidence="1">
    <location>
        <begin position="3479"/>
        <end position="3490"/>
    </location>
</feature>
<feature type="compositionally biased region" description="Basic residues" evidence="1">
    <location>
        <begin position="3320"/>
        <end position="3330"/>
    </location>
</feature>
<feature type="compositionally biased region" description="Basic and acidic residues" evidence="1">
    <location>
        <begin position="4467"/>
        <end position="4478"/>
    </location>
</feature>
<feature type="compositionally biased region" description="Low complexity" evidence="1">
    <location>
        <begin position="4988"/>
        <end position="4999"/>
    </location>
</feature>
<feature type="region of interest" description="Disordered" evidence="1">
    <location>
        <begin position="4739"/>
        <end position="4963"/>
    </location>
</feature>